<sequence>MSTVVVISTKCEKNPDNIAPAIAASFGDLTTLFLLSGYSSFLLYNPYLAPLVVLLCLLPLPMWIVLARRNSVSREVLRVGWLPIVVALTVSSFGGYILDYAVIAYPPIALHLSAVNDVYQGGEMANVAYVLVGVVVPGQTLFAVLSRILRFGKVSMTITFFAAYIGASLAQVLVLLYLARLIVYRLWSWGVDPDNAAIPCLTGCGDFLGTGFLTMAYALLYYMGDKSSIREEELPSHVRVTTHLTAHASTSTIGYNATMA</sequence>
<feature type="transmembrane region" description="Helical" evidence="9">
    <location>
        <begin position="196"/>
        <end position="220"/>
    </location>
</feature>
<dbReference type="Gene3D" id="1.10.357.20">
    <property type="entry name" value="SLC41 divalent cation transporters, integral membrane domain"/>
    <property type="match status" value="1"/>
</dbReference>
<dbReference type="InterPro" id="IPR006667">
    <property type="entry name" value="SLC41_membr_dom"/>
</dbReference>
<keyword evidence="12" id="KW-1185">Reference proteome</keyword>
<comment type="similarity">
    <text evidence="2">Belongs to the SLC41A transporter family.</text>
</comment>
<accession>A0A9D4SU83</accession>
<evidence type="ECO:0000256" key="3">
    <source>
        <dbReference type="ARBA" id="ARBA00022448"/>
    </source>
</evidence>
<evidence type="ECO:0000256" key="8">
    <source>
        <dbReference type="ARBA" id="ARBA00023136"/>
    </source>
</evidence>
<evidence type="ECO:0000313" key="12">
    <source>
        <dbReference type="Proteomes" id="UP000821837"/>
    </source>
</evidence>
<keyword evidence="5" id="KW-0460">Magnesium</keyword>
<feature type="transmembrane region" description="Helical" evidence="9">
    <location>
        <begin position="47"/>
        <end position="67"/>
    </location>
</feature>
<dbReference type="SUPFAM" id="SSF161093">
    <property type="entry name" value="MgtE membrane domain-like"/>
    <property type="match status" value="1"/>
</dbReference>
<evidence type="ECO:0000256" key="2">
    <source>
        <dbReference type="ARBA" id="ARBA00009749"/>
    </source>
</evidence>
<dbReference type="AlphaFoldDB" id="A0A9D4SU83"/>
<dbReference type="GO" id="GO:0008324">
    <property type="term" value="F:monoatomic cation transmembrane transporter activity"/>
    <property type="evidence" value="ECO:0007669"/>
    <property type="project" value="InterPro"/>
</dbReference>
<feature type="transmembrane region" description="Helical" evidence="9">
    <location>
        <begin position="79"/>
        <end position="98"/>
    </location>
</feature>
<dbReference type="Pfam" id="PF01769">
    <property type="entry name" value="MgtE"/>
    <property type="match status" value="1"/>
</dbReference>
<organism evidence="11 12">
    <name type="scientific">Rhipicephalus sanguineus</name>
    <name type="common">Brown dog tick</name>
    <name type="synonym">Ixodes sanguineus</name>
    <dbReference type="NCBI Taxonomy" id="34632"/>
    <lineage>
        <taxon>Eukaryota</taxon>
        <taxon>Metazoa</taxon>
        <taxon>Ecdysozoa</taxon>
        <taxon>Arthropoda</taxon>
        <taxon>Chelicerata</taxon>
        <taxon>Arachnida</taxon>
        <taxon>Acari</taxon>
        <taxon>Parasitiformes</taxon>
        <taxon>Ixodida</taxon>
        <taxon>Ixodoidea</taxon>
        <taxon>Ixodidae</taxon>
        <taxon>Rhipicephalinae</taxon>
        <taxon>Rhipicephalus</taxon>
        <taxon>Rhipicephalus</taxon>
    </lineage>
</organism>
<evidence type="ECO:0000259" key="10">
    <source>
        <dbReference type="Pfam" id="PF01769"/>
    </source>
</evidence>
<evidence type="ECO:0000256" key="9">
    <source>
        <dbReference type="SAM" id="Phobius"/>
    </source>
</evidence>
<dbReference type="PANTHER" id="PTHR16228:SF7">
    <property type="entry name" value="SLC41A_MGTE INTEGRAL MEMBRANE DOMAIN-CONTAINING PROTEIN"/>
    <property type="match status" value="1"/>
</dbReference>
<evidence type="ECO:0000256" key="7">
    <source>
        <dbReference type="ARBA" id="ARBA00023065"/>
    </source>
</evidence>
<comment type="caution">
    <text evidence="11">The sequence shown here is derived from an EMBL/GenBank/DDBJ whole genome shotgun (WGS) entry which is preliminary data.</text>
</comment>
<evidence type="ECO:0000256" key="1">
    <source>
        <dbReference type="ARBA" id="ARBA00004141"/>
    </source>
</evidence>
<dbReference type="InterPro" id="IPR045349">
    <property type="entry name" value="SLC41A1-3"/>
</dbReference>
<dbReference type="EMBL" id="JABSTV010001252">
    <property type="protein sequence ID" value="KAH7947402.1"/>
    <property type="molecule type" value="Genomic_DNA"/>
</dbReference>
<dbReference type="GO" id="GO:0005886">
    <property type="term" value="C:plasma membrane"/>
    <property type="evidence" value="ECO:0007669"/>
    <property type="project" value="TreeGrafter"/>
</dbReference>
<evidence type="ECO:0000256" key="6">
    <source>
        <dbReference type="ARBA" id="ARBA00022989"/>
    </source>
</evidence>
<reference evidence="11" key="1">
    <citation type="journal article" date="2020" name="Cell">
        <title>Large-Scale Comparative Analyses of Tick Genomes Elucidate Their Genetic Diversity and Vector Capacities.</title>
        <authorList>
            <consortium name="Tick Genome and Microbiome Consortium (TIGMIC)"/>
            <person name="Jia N."/>
            <person name="Wang J."/>
            <person name="Shi W."/>
            <person name="Du L."/>
            <person name="Sun Y."/>
            <person name="Zhan W."/>
            <person name="Jiang J.F."/>
            <person name="Wang Q."/>
            <person name="Zhang B."/>
            <person name="Ji P."/>
            <person name="Bell-Sakyi L."/>
            <person name="Cui X.M."/>
            <person name="Yuan T.T."/>
            <person name="Jiang B.G."/>
            <person name="Yang W.F."/>
            <person name="Lam T.T."/>
            <person name="Chang Q.C."/>
            <person name="Ding S.J."/>
            <person name="Wang X.J."/>
            <person name="Zhu J.G."/>
            <person name="Ruan X.D."/>
            <person name="Zhao L."/>
            <person name="Wei J.T."/>
            <person name="Ye R.Z."/>
            <person name="Que T.C."/>
            <person name="Du C.H."/>
            <person name="Zhou Y.H."/>
            <person name="Cheng J.X."/>
            <person name="Dai P.F."/>
            <person name="Guo W.B."/>
            <person name="Han X.H."/>
            <person name="Huang E.J."/>
            <person name="Li L.F."/>
            <person name="Wei W."/>
            <person name="Gao Y.C."/>
            <person name="Liu J.Z."/>
            <person name="Shao H.Z."/>
            <person name="Wang X."/>
            <person name="Wang C.C."/>
            <person name="Yang T.C."/>
            <person name="Huo Q.B."/>
            <person name="Li W."/>
            <person name="Chen H.Y."/>
            <person name="Chen S.E."/>
            <person name="Zhou L.G."/>
            <person name="Ni X.B."/>
            <person name="Tian J.H."/>
            <person name="Sheng Y."/>
            <person name="Liu T."/>
            <person name="Pan Y.S."/>
            <person name="Xia L.Y."/>
            <person name="Li J."/>
            <person name="Zhao F."/>
            <person name="Cao W.C."/>
        </authorList>
    </citation>
    <scope>NUCLEOTIDE SEQUENCE</scope>
    <source>
        <strain evidence="11">Rsan-2018</strain>
    </source>
</reference>
<keyword evidence="7" id="KW-0406">Ion transport</keyword>
<keyword evidence="6 9" id="KW-1133">Transmembrane helix</keyword>
<feature type="transmembrane region" description="Helical" evidence="9">
    <location>
        <begin position="161"/>
        <end position="184"/>
    </location>
</feature>
<feature type="transmembrane region" description="Helical" evidence="9">
    <location>
        <begin position="127"/>
        <end position="149"/>
    </location>
</feature>
<keyword evidence="8 9" id="KW-0472">Membrane</keyword>
<gene>
    <name evidence="11" type="ORF">HPB52_011497</name>
</gene>
<dbReference type="Proteomes" id="UP000821837">
    <property type="component" value="Chromosome 6"/>
</dbReference>
<comment type="subcellular location">
    <subcellularLocation>
        <location evidence="1">Membrane</location>
        <topology evidence="1">Multi-pass membrane protein</topology>
    </subcellularLocation>
</comment>
<name>A0A9D4SU83_RHISA</name>
<evidence type="ECO:0000313" key="11">
    <source>
        <dbReference type="EMBL" id="KAH7947402.1"/>
    </source>
</evidence>
<keyword evidence="4 9" id="KW-0812">Transmembrane</keyword>
<dbReference type="PANTHER" id="PTHR16228">
    <property type="entry name" value="DIVALENT CATION TRANSPORTER SOLUTE CARRIER FAMILY 41"/>
    <property type="match status" value="1"/>
</dbReference>
<feature type="transmembrane region" description="Helical" evidence="9">
    <location>
        <begin position="21"/>
        <end position="41"/>
    </location>
</feature>
<evidence type="ECO:0000256" key="5">
    <source>
        <dbReference type="ARBA" id="ARBA00022842"/>
    </source>
</evidence>
<reference evidence="11" key="2">
    <citation type="submission" date="2021-09" db="EMBL/GenBank/DDBJ databases">
        <authorList>
            <person name="Jia N."/>
            <person name="Wang J."/>
            <person name="Shi W."/>
            <person name="Du L."/>
            <person name="Sun Y."/>
            <person name="Zhan W."/>
            <person name="Jiang J."/>
            <person name="Wang Q."/>
            <person name="Zhang B."/>
            <person name="Ji P."/>
            <person name="Sakyi L.B."/>
            <person name="Cui X."/>
            <person name="Yuan T."/>
            <person name="Jiang B."/>
            <person name="Yang W."/>
            <person name="Lam T.T.-Y."/>
            <person name="Chang Q."/>
            <person name="Ding S."/>
            <person name="Wang X."/>
            <person name="Zhu J."/>
            <person name="Ruan X."/>
            <person name="Zhao L."/>
            <person name="Wei J."/>
            <person name="Que T."/>
            <person name="Du C."/>
            <person name="Cheng J."/>
            <person name="Dai P."/>
            <person name="Han X."/>
            <person name="Huang E."/>
            <person name="Gao Y."/>
            <person name="Liu J."/>
            <person name="Shao H."/>
            <person name="Ye R."/>
            <person name="Li L."/>
            <person name="Wei W."/>
            <person name="Wang X."/>
            <person name="Wang C."/>
            <person name="Huo Q."/>
            <person name="Li W."/>
            <person name="Guo W."/>
            <person name="Chen H."/>
            <person name="Chen S."/>
            <person name="Zhou L."/>
            <person name="Zhou L."/>
            <person name="Ni X."/>
            <person name="Tian J."/>
            <person name="Zhou Y."/>
            <person name="Sheng Y."/>
            <person name="Liu T."/>
            <person name="Pan Y."/>
            <person name="Xia L."/>
            <person name="Li J."/>
            <person name="Zhao F."/>
            <person name="Cao W."/>
        </authorList>
    </citation>
    <scope>NUCLEOTIDE SEQUENCE</scope>
    <source>
        <strain evidence="11">Rsan-2018</strain>
        <tissue evidence="11">Larvae</tissue>
    </source>
</reference>
<feature type="domain" description="SLC41A/MgtE integral membrane" evidence="10">
    <location>
        <begin position="131"/>
        <end position="214"/>
    </location>
</feature>
<dbReference type="InterPro" id="IPR036739">
    <property type="entry name" value="SLC41_membr_dom_sf"/>
</dbReference>
<dbReference type="VEuPathDB" id="VectorBase:RSAN_030528"/>
<keyword evidence="3" id="KW-0813">Transport</keyword>
<evidence type="ECO:0000256" key="4">
    <source>
        <dbReference type="ARBA" id="ARBA00022692"/>
    </source>
</evidence>
<protein>
    <recommendedName>
        <fullName evidence="10">SLC41A/MgtE integral membrane domain-containing protein</fullName>
    </recommendedName>
</protein>
<proteinExistence type="inferred from homology"/>